<dbReference type="PANTHER" id="PTHR36449">
    <property type="entry name" value="ACETYLTRANSFERASE-RELATED"/>
    <property type="match status" value="1"/>
</dbReference>
<evidence type="ECO:0000259" key="6">
    <source>
        <dbReference type="Pfam" id="PF13508"/>
    </source>
</evidence>
<feature type="domain" description="N-acetyltransferase" evidence="6">
    <location>
        <begin position="69"/>
        <end position="145"/>
    </location>
</feature>
<dbReference type="STRING" id="1171373.PACID_03180"/>
<dbReference type="GO" id="GO:0016747">
    <property type="term" value="F:acyltransferase activity, transferring groups other than amino-acyl groups"/>
    <property type="evidence" value="ECO:0007669"/>
    <property type="project" value="InterPro"/>
</dbReference>
<dbReference type="HOGENOM" id="CLU_101288_0_0_11"/>
<dbReference type="InterPro" id="IPR016181">
    <property type="entry name" value="Acyl_CoA_acyltransferase"/>
</dbReference>
<reference evidence="7 8" key="1">
    <citation type="journal article" date="2012" name="BMC Genomics">
        <title>The genome sequence of Propionibacterium acidipropionici provides insights into its biotechnological and industrial potential.</title>
        <authorList>
            <person name="Parizzi L.P."/>
            <person name="Grassi M.C."/>
            <person name="Llerena L.A."/>
            <person name="Carazzolle M.F."/>
            <person name="Queiroz V.L."/>
            <person name="Lunardi I."/>
            <person name="Zeidler A.F."/>
            <person name="Teixeira P.J."/>
            <person name="Mieczkowski P."/>
            <person name="Rincones J."/>
            <person name="Pereira G.A."/>
        </authorList>
    </citation>
    <scope>NUCLEOTIDE SEQUENCE [LARGE SCALE GENOMIC DNA]</scope>
    <source>
        <strain evidence="8">ATCC 4875 / DSM 20272 / JCM 6432 / NBRC 12425 / NCIMB 8070</strain>
    </source>
</reference>
<keyword evidence="3 7" id="KW-0808">Transferase</keyword>
<dbReference type="PATRIC" id="fig|1171373.8.peg.318"/>
<dbReference type="PANTHER" id="PTHR36449:SF1">
    <property type="entry name" value="ACETYLTRANSFERASE"/>
    <property type="match status" value="1"/>
</dbReference>
<gene>
    <name evidence="7" type="ordered locus">PACID_03180</name>
</gene>
<evidence type="ECO:0000256" key="2">
    <source>
        <dbReference type="ARBA" id="ARBA00022649"/>
    </source>
</evidence>
<comment type="catalytic activity">
    <reaction evidence="5">
        <text>glycyl-tRNA(Gly) + acetyl-CoA = N-acetylglycyl-tRNA(Gly) + CoA + H(+)</text>
        <dbReference type="Rhea" id="RHEA:81867"/>
        <dbReference type="Rhea" id="RHEA-COMP:9683"/>
        <dbReference type="Rhea" id="RHEA-COMP:19766"/>
        <dbReference type="ChEBI" id="CHEBI:15378"/>
        <dbReference type="ChEBI" id="CHEBI:57287"/>
        <dbReference type="ChEBI" id="CHEBI:57288"/>
        <dbReference type="ChEBI" id="CHEBI:78522"/>
        <dbReference type="ChEBI" id="CHEBI:232036"/>
    </reaction>
</comment>
<evidence type="ECO:0000313" key="7">
    <source>
        <dbReference type="EMBL" id="AFV88167.1"/>
    </source>
</evidence>
<protein>
    <submittedName>
        <fullName evidence="7">Acetyltransferase, GNAT family</fullName>
    </submittedName>
</protein>
<sequence>MRPERPRPIRPDDPVAGFECANDALNMWLARRALRNERSGDSRTYVSIDLDSGEVAGYYSLAAWSVVHGDVGGGWLARNAPDPISVILLGRLAVSTDARGTGLGRDLVADALQNAQVGAQVLGARALVAEAIGEEAERFYTHLGFWQSKARHDLFAVRLTP</sequence>
<dbReference type="Proteomes" id="UP000000214">
    <property type="component" value="Chromosome"/>
</dbReference>
<evidence type="ECO:0000256" key="5">
    <source>
        <dbReference type="ARBA" id="ARBA00049880"/>
    </source>
</evidence>
<dbReference type="eggNOG" id="COG2153">
    <property type="taxonomic scope" value="Bacteria"/>
</dbReference>
<dbReference type="Pfam" id="PF13508">
    <property type="entry name" value="Acetyltransf_7"/>
    <property type="match status" value="1"/>
</dbReference>
<evidence type="ECO:0000256" key="4">
    <source>
        <dbReference type="ARBA" id="ARBA00023315"/>
    </source>
</evidence>
<dbReference type="RefSeq" id="WP_015069084.1">
    <property type="nucleotide sequence ID" value="NC_019395.1"/>
</dbReference>
<evidence type="ECO:0000256" key="3">
    <source>
        <dbReference type="ARBA" id="ARBA00022679"/>
    </source>
</evidence>
<name>K7S0P6_ACIA4</name>
<keyword evidence="2" id="KW-1277">Toxin-antitoxin system</keyword>
<proteinExistence type="predicted"/>
<dbReference type="AlphaFoldDB" id="K7S0P6"/>
<dbReference type="KEGG" id="pbo:PACID_03180"/>
<organism evidence="7 8">
    <name type="scientific">Acidipropionibacterium acidipropionici (strain ATCC 4875 / DSM 20272 / JCM 6432 / NBRC 12425 / NCIMB 8070 / 4)</name>
    <name type="common">Propionibacterium acidipropionici</name>
    <dbReference type="NCBI Taxonomy" id="1171373"/>
    <lineage>
        <taxon>Bacteria</taxon>
        <taxon>Bacillati</taxon>
        <taxon>Actinomycetota</taxon>
        <taxon>Actinomycetes</taxon>
        <taxon>Propionibacteriales</taxon>
        <taxon>Propionibacteriaceae</taxon>
        <taxon>Acidipropionibacterium</taxon>
    </lineage>
</organism>
<evidence type="ECO:0000313" key="8">
    <source>
        <dbReference type="Proteomes" id="UP000000214"/>
    </source>
</evidence>
<evidence type="ECO:0000256" key="1">
    <source>
        <dbReference type="ARBA" id="ARBA00022491"/>
    </source>
</evidence>
<dbReference type="EMBL" id="CP003493">
    <property type="protein sequence ID" value="AFV88167.1"/>
    <property type="molecule type" value="Genomic_DNA"/>
</dbReference>
<dbReference type="InterPro" id="IPR000182">
    <property type="entry name" value="GNAT_dom"/>
</dbReference>
<accession>K7S0P6</accession>
<keyword evidence="4" id="KW-0012">Acyltransferase</keyword>
<dbReference type="SUPFAM" id="SSF55729">
    <property type="entry name" value="Acyl-CoA N-acyltransferases (Nat)"/>
    <property type="match status" value="1"/>
</dbReference>
<dbReference type="Gene3D" id="3.40.630.30">
    <property type="match status" value="1"/>
</dbReference>
<keyword evidence="1" id="KW-0678">Repressor</keyword>